<name>A0A9W8H675_9FUNG</name>
<sequence>MVVVDGARWRALHRSLLRAAPGAASGRRRDTSAIIRKIRQGFDEGRRAALSDAELAAVYRRGCNTLGFLKLARELGSVERAVVASILQMEARREATDEKPPAFKRRLQGLQAQEYAEAHVGVDRAVASIEQELDIILPRYTSRRSLEWIPRLRSLYGG</sequence>
<protein>
    <submittedName>
        <fullName evidence="1">Uncharacterized protein</fullName>
    </submittedName>
</protein>
<comment type="caution">
    <text evidence="1">The sequence shown here is derived from an EMBL/GenBank/DDBJ whole genome shotgun (WGS) entry which is preliminary data.</text>
</comment>
<gene>
    <name evidence="1" type="ORF">H4R18_004246</name>
</gene>
<accession>A0A9W8H675</accession>
<organism evidence="1 2">
    <name type="scientific">Coemansia javaensis</name>
    <dbReference type="NCBI Taxonomy" id="2761396"/>
    <lineage>
        <taxon>Eukaryota</taxon>
        <taxon>Fungi</taxon>
        <taxon>Fungi incertae sedis</taxon>
        <taxon>Zoopagomycota</taxon>
        <taxon>Kickxellomycotina</taxon>
        <taxon>Kickxellomycetes</taxon>
        <taxon>Kickxellales</taxon>
        <taxon>Kickxellaceae</taxon>
        <taxon>Coemansia</taxon>
    </lineage>
</organism>
<proteinExistence type="predicted"/>
<evidence type="ECO:0000313" key="1">
    <source>
        <dbReference type="EMBL" id="KAJ2779011.1"/>
    </source>
</evidence>
<dbReference type="EMBL" id="JANBUL010000198">
    <property type="protein sequence ID" value="KAJ2779011.1"/>
    <property type="molecule type" value="Genomic_DNA"/>
</dbReference>
<dbReference type="AlphaFoldDB" id="A0A9W8H675"/>
<evidence type="ECO:0000313" key="2">
    <source>
        <dbReference type="Proteomes" id="UP001140217"/>
    </source>
</evidence>
<reference evidence="1" key="1">
    <citation type="submission" date="2022-07" db="EMBL/GenBank/DDBJ databases">
        <title>Phylogenomic reconstructions and comparative analyses of Kickxellomycotina fungi.</title>
        <authorList>
            <person name="Reynolds N.K."/>
            <person name="Stajich J.E."/>
            <person name="Barry K."/>
            <person name="Grigoriev I.V."/>
            <person name="Crous P."/>
            <person name="Smith M.E."/>
        </authorList>
    </citation>
    <scope>NUCLEOTIDE SEQUENCE</scope>
    <source>
        <strain evidence="1">NBRC 105414</strain>
    </source>
</reference>
<dbReference type="OrthoDB" id="5583854at2759"/>
<keyword evidence="2" id="KW-1185">Reference proteome</keyword>
<dbReference type="Proteomes" id="UP001140217">
    <property type="component" value="Unassembled WGS sequence"/>
</dbReference>